<dbReference type="AlphaFoldDB" id="A0A3N4JED9"/>
<name>A0A3N4JED9_9PEZI</name>
<evidence type="ECO:0000313" key="2">
    <source>
        <dbReference type="Proteomes" id="UP000276215"/>
    </source>
</evidence>
<sequence>MAVTRQRDGGNNLRIIGDEVIGLETKFAVLEQSREVLREEMGQLRGRFEKGFTEIKGMLMSPEGSGGLRVRGGQQQPSLYCFPRAGSAREQIGSSWLEPGFVSRHRISLAEQENLFRY</sequence>
<proteinExistence type="predicted"/>
<protein>
    <submittedName>
        <fullName evidence="1">Uncharacterized protein</fullName>
    </submittedName>
</protein>
<gene>
    <name evidence="1" type="ORF">L873DRAFT_1845859</name>
</gene>
<dbReference type="EMBL" id="ML120423">
    <property type="protein sequence ID" value="RPA95647.1"/>
    <property type="molecule type" value="Genomic_DNA"/>
</dbReference>
<dbReference type="Proteomes" id="UP000276215">
    <property type="component" value="Unassembled WGS sequence"/>
</dbReference>
<organism evidence="1 2">
    <name type="scientific">Choiromyces venosus 120613-1</name>
    <dbReference type="NCBI Taxonomy" id="1336337"/>
    <lineage>
        <taxon>Eukaryota</taxon>
        <taxon>Fungi</taxon>
        <taxon>Dikarya</taxon>
        <taxon>Ascomycota</taxon>
        <taxon>Pezizomycotina</taxon>
        <taxon>Pezizomycetes</taxon>
        <taxon>Pezizales</taxon>
        <taxon>Tuberaceae</taxon>
        <taxon>Choiromyces</taxon>
    </lineage>
</organism>
<reference evidence="1 2" key="1">
    <citation type="journal article" date="2018" name="Nat. Ecol. Evol.">
        <title>Pezizomycetes genomes reveal the molecular basis of ectomycorrhizal truffle lifestyle.</title>
        <authorList>
            <person name="Murat C."/>
            <person name="Payen T."/>
            <person name="Noel B."/>
            <person name="Kuo A."/>
            <person name="Morin E."/>
            <person name="Chen J."/>
            <person name="Kohler A."/>
            <person name="Krizsan K."/>
            <person name="Balestrini R."/>
            <person name="Da Silva C."/>
            <person name="Montanini B."/>
            <person name="Hainaut M."/>
            <person name="Levati E."/>
            <person name="Barry K.W."/>
            <person name="Belfiori B."/>
            <person name="Cichocki N."/>
            <person name="Clum A."/>
            <person name="Dockter R.B."/>
            <person name="Fauchery L."/>
            <person name="Guy J."/>
            <person name="Iotti M."/>
            <person name="Le Tacon F."/>
            <person name="Lindquist E.A."/>
            <person name="Lipzen A."/>
            <person name="Malagnac F."/>
            <person name="Mello A."/>
            <person name="Molinier V."/>
            <person name="Miyauchi S."/>
            <person name="Poulain J."/>
            <person name="Riccioni C."/>
            <person name="Rubini A."/>
            <person name="Sitrit Y."/>
            <person name="Splivallo R."/>
            <person name="Traeger S."/>
            <person name="Wang M."/>
            <person name="Zifcakova L."/>
            <person name="Wipf D."/>
            <person name="Zambonelli A."/>
            <person name="Paolocci F."/>
            <person name="Nowrousian M."/>
            <person name="Ottonello S."/>
            <person name="Baldrian P."/>
            <person name="Spatafora J.W."/>
            <person name="Henrissat B."/>
            <person name="Nagy L.G."/>
            <person name="Aury J.M."/>
            <person name="Wincker P."/>
            <person name="Grigoriev I.V."/>
            <person name="Bonfante P."/>
            <person name="Martin F.M."/>
        </authorList>
    </citation>
    <scope>NUCLEOTIDE SEQUENCE [LARGE SCALE GENOMIC DNA]</scope>
    <source>
        <strain evidence="1 2">120613-1</strain>
    </source>
</reference>
<evidence type="ECO:0000313" key="1">
    <source>
        <dbReference type="EMBL" id="RPA95647.1"/>
    </source>
</evidence>
<accession>A0A3N4JED9</accession>
<keyword evidence="2" id="KW-1185">Reference proteome</keyword>